<evidence type="ECO:0000256" key="4">
    <source>
        <dbReference type="ARBA" id="ARBA00022670"/>
    </source>
</evidence>
<feature type="compositionally biased region" description="Polar residues" evidence="11">
    <location>
        <begin position="358"/>
        <end position="370"/>
    </location>
</feature>
<evidence type="ECO:0000256" key="11">
    <source>
        <dbReference type="SAM" id="MobiDB-lite"/>
    </source>
</evidence>
<dbReference type="PANTHER" id="PTHR21646">
    <property type="entry name" value="UBIQUITIN CARBOXYL-TERMINAL HYDROLASE"/>
    <property type="match status" value="1"/>
</dbReference>
<feature type="compositionally biased region" description="Low complexity" evidence="11">
    <location>
        <begin position="895"/>
        <end position="907"/>
    </location>
</feature>
<sequence>MAPATSSSQEAFDVSQHLGLVNLGNTCFFNSVLQATSATRALHSLFHPWGDLALPEAANDSGMTTASLGSRPVNRRRIPALLLTDEEAKRPIIPPLSEVQADELFKLLSLSNSFRFTLEKTWKEPSKATNVRPASHSPKALLKLLARKFDQFGHYEQQDAHELLRLLLDAMRMEEMDFIKKIRPRGPREAQRQISGHSLRSDSSSMESLSATEPSDDGTDGLQSEATSGPSSSRSSQFHDQGDVTPMASNSQHHLISEGDMTIRELPNSETSDSTSAGESSDDLVWEDMMSLVDVLWGGQLASMVVCEGCRHVSHTYEDFLDLSLPLRPEDAATASLRERRANRMRLMTDRWRKPGTPVSSVRSAKSTNPSEERDTILKQTLRAEVASDKIAAAEGAPTVASDRLVDGAVSADEDSHTPGSTSWSAWASTLGRSRSARPASTAPVKSVTPTTVTDKDTIDMPDIASMALTPESSASCSVTGNEEVLRRELARAVEAKSKGSKDLLTALSNASRAHSRAGSRNRDGVISRTNSPGSEKPPARAETSDAEHSQHHLLAGLLHHHSAHRSHREPSKRAQYIAKAFGEPGQSAPTTASSSLSGAGKHTFRSKVRADQATTGLAVALRAFTTSEVLSEENAFNCKRCWRRLNPAKGAERERLRRRRARKGKNPSGSEDSEDDDGGEAGEDEDLATAGGAIASYPAASSIGPVKLVAPKPQRAATGLLNPLSLGSSEDEASDAEAIVKSKIVVGEHLDAPGPSAIDLLEEGARTPGSRRSSTQPPESQFFNISRNISGGLVSGAHPAPTSTSDQQGNAADVQHDINAARSVPADEIPRLLGGSSSSLGSSRSVQSGEPSMDERPLSPGSSASADQPASMRARAASSAGSAVSQPDRDVSESGNDSDASSGSANHKSSHTGNPRMLSTSSIVRPATADSVQSLDKTKMPPPSSRAIQRQQPKRSQQSIPRRALKRYLISSFPPILVFHLKRFQANTSTRSTSFFSSSGNSTFKKIDDVVTYPEWLDMAEWMAPPREEYDRHGNLKETSDPRVWEAYHKSSAERSTAHQHVATSDESPDASLTLTNDSTGLKRKPSRWSRTFSRGPSGSSTNSASGLPAPIPSPSQSRVTSPALGQAAFRSHSGEHEAAGSSGPSSMHSTPSPLYRLYSVVAHHGTTMHGGHYTSYVLSDRCAPAAGKKGRDNRQNGTGKEGAANGDAKAGRLSAEHSTSRPHQPTDDQRQWVHCSDTVVKPSTLEQVLRCKDAYMVWYERVA</sequence>
<evidence type="ECO:0000313" key="14">
    <source>
        <dbReference type="Proteomes" id="UP000245942"/>
    </source>
</evidence>
<feature type="compositionally biased region" description="Polar residues" evidence="11">
    <location>
        <begin position="912"/>
        <end position="924"/>
    </location>
</feature>
<feature type="compositionally biased region" description="Basic residues" evidence="11">
    <location>
        <begin position="657"/>
        <end position="666"/>
    </location>
</feature>
<name>A0A316UD28_9BASI</name>
<dbReference type="InterPro" id="IPR050185">
    <property type="entry name" value="Ub_carboxyl-term_hydrolase"/>
</dbReference>
<comment type="catalytic activity">
    <reaction evidence="1">
        <text>Thiol-dependent hydrolysis of ester, thioester, amide, peptide and isopeptide bonds formed by the C-terminal Gly of ubiquitin (a 76-residue protein attached to proteins as an intracellular targeting signal).</text>
        <dbReference type="EC" id="3.4.19.12"/>
    </reaction>
</comment>
<feature type="region of interest" description="Disordered" evidence="11">
    <location>
        <begin position="1187"/>
        <end position="1233"/>
    </location>
</feature>
<feature type="compositionally biased region" description="Polar residues" evidence="11">
    <location>
        <begin position="221"/>
        <end position="239"/>
    </location>
</feature>
<evidence type="ECO:0000256" key="6">
    <source>
        <dbReference type="ARBA" id="ARBA00022801"/>
    </source>
</evidence>
<feature type="region of interest" description="Disordered" evidence="11">
    <location>
        <begin position="1051"/>
        <end position="1152"/>
    </location>
</feature>
<keyword evidence="8" id="KW-0805">Transcription regulation</keyword>
<dbReference type="InterPro" id="IPR028889">
    <property type="entry name" value="USP"/>
</dbReference>
<keyword evidence="6 13" id="KW-0378">Hydrolase</keyword>
<dbReference type="Pfam" id="PF00443">
    <property type="entry name" value="UCH"/>
    <property type="match status" value="1"/>
</dbReference>
<feature type="compositionally biased region" description="Basic and acidic residues" evidence="11">
    <location>
        <begin position="182"/>
        <end position="191"/>
    </location>
</feature>
<feature type="compositionally biased region" description="Polar residues" evidence="11">
    <location>
        <begin position="947"/>
        <end position="961"/>
    </location>
</feature>
<evidence type="ECO:0000256" key="7">
    <source>
        <dbReference type="ARBA" id="ARBA00022807"/>
    </source>
</evidence>
<feature type="compositionally biased region" description="Polar residues" evidence="11">
    <location>
        <begin position="1063"/>
        <end position="1081"/>
    </location>
</feature>
<keyword evidence="9" id="KW-0804">Transcription</keyword>
<feature type="compositionally biased region" description="Low complexity" evidence="11">
    <location>
        <begin position="1143"/>
        <end position="1152"/>
    </location>
</feature>
<feature type="region of interest" description="Disordered" evidence="11">
    <location>
        <begin position="584"/>
        <end position="609"/>
    </location>
</feature>
<dbReference type="InterPro" id="IPR018200">
    <property type="entry name" value="USP_CS"/>
</dbReference>
<dbReference type="OrthoDB" id="420187at2759"/>
<feature type="compositionally biased region" description="Polar residues" evidence="11">
    <location>
        <begin position="588"/>
        <end position="598"/>
    </location>
</feature>
<dbReference type="InterPro" id="IPR038765">
    <property type="entry name" value="Papain-like_cys_pep_sf"/>
</dbReference>
<feature type="region of interest" description="Disordered" evidence="11">
    <location>
        <begin position="353"/>
        <end position="375"/>
    </location>
</feature>
<gene>
    <name evidence="13" type="ORF">BCV69DRAFT_280716</name>
</gene>
<feature type="region of interest" description="Disordered" evidence="11">
    <location>
        <begin position="182"/>
        <end position="248"/>
    </location>
</feature>
<evidence type="ECO:0000256" key="1">
    <source>
        <dbReference type="ARBA" id="ARBA00000707"/>
    </source>
</evidence>
<dbReference type="GO" id="GO:0016579">
    <property type="term" value="P:protein deubiquitination"/>
    <property type="evidence" value="ECO:0007669"/>
    <property type="project" value="InterPro"/>
</dbReference>
<dbReference type="SUPFAM" id="SSF54001">
    <property type="entry name" value="Cysteine proteinases"/>
    <property type="match status" value="1"/>
</dbReference>
<evidence type="ECO:0000256" key="3">
    <source>
        <dbReference type="ARBA" id="ARBA00012759"/>
    </source>
</evidence>
<evidence type="ECO:0000256" key="10">
    <source>
        <dbReference type="ARBA" id="ARBA00023242"/>
    </source>
</evidence>
<feature type="compositionally biased region" description="Polar residues" evidence="11">
    <location>
        <begin position="1090"/>
        <end position="1107"/>
    </location>
</feature>
<dbReference type="GO" id="GO:0005634">
    <property type="term" value="C:nucleus"/>
    <property type="evidence" value="ECO:0007669"/>
    <property type="project" value="UniProtKB-SubCell"/>
</dbReference>
<dbReference type="PROSITE" id="PS00972">
    <property type="entry name" value="USP_1"/>
    <property type="match status" value="1"/>
</dbReference>
<keyword evidence="4" id="KW-0645">Protease</keyword>
<feature type="region of interest" description="Disordered" evidence="11">
    <location>
        <begin position="790"/>
        <end position="963"/>
    </location>
</feature>
<dbReference type="InterPro" id="IPR001394">
    <property type="entry name" value="Peptidase_C19_UCH"/>
</dbReference>
<evidence type="ECO:0000259" key="12">
    <source>
        <dbReference type="PROSITE" id="PS50235"/>
    </source>
</evidence>
<dbReference type="AlphaFoldDB" id="A0A316UD28"/>
<dbReference type="EMBL" id="KZ819322">
    <property type="protein sequence ID" value="PWN23106.1"/>
    <property type="molecule type" value="Genomic_DNA"/>
</dbReference>
<dbReference type="GeneID" id="37013445"/>
<organism evidence="13 14">
    <name type="scientific">Pseudomicrostroma glucosiphilum</name>
    <dbReference type="NCBI Taxonomy" id="1684307"/>
    <lineage>
        <taxon>Eukaryota</taxon>
        <taxon>Fungi</taxon>
        <taxon>Dikarya</taxon>
        <taxon>Basidiomycota</taxon>
        <taxon>Ustilaginomycotina</taxon>
        <taxon>Exobasidiomycetes</taxon>
        <taxon>Microstromatales</taxon>
        <taxon>Microstromatales incertae sedis</taxon>
        <taxon>Pseudomicrostroma</taxon>
    </lineage>
</organism>
<feature type="region of interest" description="Disordered" evidence="11">
    <location>
        <begin position="508"/>
        <end position="550"/>
    </location>
</feature>
<feature type="compositionally biased region" description="Acidic residues" evidence="11">
    <location>
        <begin position="672"/>
        <end position="686"/>
    </location>
</feature>
<keyword evidence="7" id="KW-0788">Thiol protease</keyword>
<feature type="compositionally biased region" description="Polar residues" evidence="11">
    <location>
        <begin position="802"/>
        <end position="811"/>
    </location>
</feature>
<feature type="compositionally biased region" description="Low complexity" evidence="11">
    <location>
        <begin position="871"/>
        <end position="886"/>
    </location>
</feature>
<protein>
    <recommendedName>
        <fullName evidence="3">ubiquitinyl hydrolase 1</fullName>
        <ecNumber evidence="3">3.4.19.12</ecNumber>
    </recommendedName>
</protein>
<dbReference type="PROSITE" id="PS00973">
    <property type="entry name" value="USP_2"/>
    <property type="match status" value="1"/>
</dbReference>
<feature type="compositionally biased region" description="Low complexity" evidence="11">
    <location>
        <begin position="201"/>
        <end position="213"/>
    </location>
</feature>
<evidence type="ECO:0000256" key="8">
    <source>
        <dbReference type="ARBA" id="ARBA00023015"/>
    </source>
</evidence>
<proteinExistence type="predicted"/>
<reference evidence="13 14" key="1">
    <citation type="journal article" date="2018" name="Mol. Biol. Evol.">
        <title>Broad Genomic Sampling Reveals a Smut Pathogenic Ancestry of the Fungal Clade Ustilaginomycotina.</title>
        <authorList>
            <person name="Kijpornyongpan T."/>
            <person name="Mondo S.J."/>
            <person name="Barry K."/>
            <person name="Sandor L."/>
            <person name="Lee J."/>
            <person name="Lipzen A."/>
            <person name="Pangilinan J."/>
            <person name="LaButti K."/>
            <person name="Hainaut M."/>
            <person name="Henrissat B."/>
            <person name="Grigoriev I.V."/>
            <person name="Spatafora J.W."/>
            <person name="Aime M.C."/>
        </authorList>
    </citation>
    <scope>NUCLEOTIDE SEQUENCE [LARGE SCALE GENOMIC DNA]</scope>
    <source>
        <strain evidence="13 14">MCA 4718</strain>
    </source>
</reference>
<keyword evidence="5" id="KW-0833">Ubl conjugation pathway</keyword>
<dbReference type="Proteomes" id="UP000245942">
    <property type="component" value="Unassembled WGS sequence"/>
</dbReference>
<feature type="region of interest" description="Disordered" evidence="11">
    <location>
        <begin position="651"/>
        <end position="686"/>
    </location>
</feature>
<feature type="compositionally biased region" description="Low complexity" evidence="11">
    <location>
        <begin position="832"/>
        <end position="846"/>
    </location>
</feature>
<keyword evidence="14" id="KW-1185">Reference proteome</keyword>
<evidence type="ECO:0000313" key="13">
    <source>
        <dbReference type="EMBL" id="PWN23106.1"/>
    </source>
</evidence>
<feature type="compositionally biased region" description="Basic and acidic residues" evidence="11">
    <location>
        <begin position="538"/>
        <end position="550"/>
    </location>
</feature>
<dbReference type="EC" id="3.4.19.12" evidence="3"/>
<evidence type="ECO:0000256" key="5">
    <source>
        <dbReference type="ARBA" id="ARBA00022786"/>
    </source>
</evidence>
<dbReference type="PANTHER" id="PTHR21646:SF33">
    <property type="entry name" value="UBIQUITIN CARBOXYL-TERMINAL HYDROLASE 22"/>
    <property type="match status" value="1"/>
</dbReference>
<feature type="region of interest" description="Disordered" evidence="11">
    <location>
        <begin position="433"/>
        <end position="460"/>
    </location>
</feature>
<dbReference type="GO" id="GO:0004843">
    <property type="term" value="F:cysteine-type deubiquitinase activity"/>
    <property type="evidence" value="ECO:0007669"/>
    <property type="project" value="UniProtKB-EC"/>
</dbReference>
<dbReference type="PROSITE" id="PS50235">
    <property type="entry name" value="USP_3"/>
    <property type="match status" value="1"/>
</dbReference>
<keyword evidence="10" id="KW-0539">Nucleus</keyword>
<dbReference type="Gene3D" id="3.90.70.10">
    <property type="entry name" value="Cysteine proteinases"/>
    <property type="match status" value="2"/>
</dbReference>
<feature type="compositionally biased region" description="Basic and acidic residues" evidence="11">
    <location>
        <begin position="1216"/>
        <end position="1233"/>
    </location>
</feature>
<dbReference type="GO" id="GO:0006508">
    <property type="term" value="P:proteolysis"/>
    <property type="evidence" value="ECO:0007669"/>
    <property type="project" value="UniProtKB-KW"/>
</dbReference>
<evidence type="ECO:0000256" key="2">
    <source>
        <dbReference type="ARBA" id="ARBA00004123"/>
    </source>
</evidence>
<dbReference type="RefSeq" id="XP_025350266.1">
    <property type="nucleotide sequence ID" value="XM_025491711.1"/>
</dbReference>
<feature type="domain" description="USP" evidence="12">
    <location>
        <begin position="18"/>
        <end position="1264"/>
    </location>
</feature>
<dbReference type="STRING" id="1684307.A0A316UD28"/>
<accession>A0A316UD28</accession>
<evidence type="ECO:0000256" key="9">
    <source>
        <dbReference type="ARBA" id="ARBA00023163"/>
    </source>
</evidence>
<comment type="subcellular location">
    <subcellularLocation>
        <location evidence="2">Nucleus</location>
    </subcellularLocation>
</comment>